<proteinExistence type="predicted"/>
<name>Q7ML14_VIBVY</name>
<dbReference type="KEGG" id="vvy:VV1613"/>
<gene>
    <name evidence="1" type="ordered locus">VV1613</name>
</gene>
<organism evidence="1 2">
    <name type="scientific">Vibrio vulnificus (strain YJ016)</name>
    <dbReference type="NCBI Taxonomy" id="196600"/>
    <lineage>
        <taxon>Bacteria</taxon>
        <taxon>Pseudomonadati</taxon>
        <taxon>Pseudomonadota</taxon>
        <taxon>Gammaproteobacteria</taxon>
        <taxon>Vibrionales</taxon>
        <taxon>Vibrionaceae</taxon>
        <taxon>Vibrio</taxon>
    </lineage>
</organism>
<accession>Q7ML14</accession>
<sequence length="80" mass="9007">MKFIWGDGDKRVPSVWLNALGCAPIFPAAALRSIATSLRSRLGVDRNLNRHLPHSNNSAECMDYRIVALPYARHLNCKPY</sequence>
<dbReference type="HOGENOM" id="CLU_2588827_0_0_6"/>
<evidence type="ECO:0000313" key="1">
    <source>
        <dbReference type="EMBL" id="BAC94377.1"/>
    </source>
</evidence>
<dbReference type="EMBL" id="BA000037">
    <property type="protein sequence ID" value="BAC94377.1"/>
    <property type="molecule type" value="Genomic_DNA"/>
</dbReference>
<dbReference type="Proteomes" id="UP000002675">
    <property type="component" value="Chromosome I"/>
</dbReference>
<evidence type="ECO:0000313" key="2">
    <source>
        <dbReference type="Proteomes" id="UP000002675"/>
    </source>
</evidence>
<protein>
    <submittedName>
        <fullName evidence="1">Uncharacterized protein</fullName>
    </submittedName>
</protein>
<reference evidence="1 2" key="1">
    <citation type="journal article" date="2003" name="Genome Res.">
        <title>Comparative genome analysis of Vibrio vulnificus, a marine pathogen.</title>
        <authorList>
            <person name="Chen C.Y."/>
            <person name="Wu K.M."/>
            <person name="Chang Y.C."/>
            <person name="Chang C.H."/>
            <person name="Tsai H.C."/>
            <person name="Liao T.L."/>
            <person name="Liu Y.M."/>
            <person name="Chen H.J."/>
            <person name="Shen A.B."/>
            <person name="Li J.C."/>
            <person name="Su T.L."/>
            <person name="Shao C.P."/>
            <person name="Lee C.T."/>
            <person name="Hor L.I."/>
            <person name="Tsai S.F."/>
        </authorList>
    </citation>
    <scope>NUCLEOTIDE SEQUENCE [LARGE SCALE GENOMIC DNA]</scope>
    <source>
        <strain evidence="1 2">YJ016</strain>
    </source>
</reference>
<dbReference type="AlphaFoldDB" id="Q7ML14"/>